<evidence type="ECO:0000256" key="1">
    <source>
        <dbReference type="ARBA" id="ARBA00023125"/>
    </source>
</evidence>
<sequence length="197" mass="23357">MNQPNAREKILQAAIRVFAEKSYEGSRMDEISREANVPKSLIYYHFKSKAEILEVLTSRFIDEYTGIISENTKETHQEKAQELTGRMKNTYYEFGRKNADLIRVIFIDSLKKSTEKPILFKILDALIAKETEDKADINYDIQERRVAEFFTSFIPSYAYICYAEPWMKYYNIEKEQFDGLFLKVYEETHGNYHKNHK</sequence>
<dbReference type="PANTHER" id="PTHR30328">
    <property type="entry name" value="TRANSCRIPTIONAL REPRESSOR"/>
    <property type="match status" value="1"/>
</dbReference>
<dbReference type="GO" id="GO:0003677">
    <property type="term" value="F:DNA binding"/>
    <property type="evidence" value="ECO:0007669"/>
    <property type="project" value="UniProtKB-UniRule"/>
</dbReference>
<dbReference type="Gene3D" id="1.10.357.10">
    <property type="entry name" value="Tetracycline Repressor, domain 2"/>
    <property type="match status" value="1"/>
</dbReference>
<dbReference type="PROSITE" id="PS50977">
    <property type="entry name" value="HTH_TETR_2"/>
    <property type="match status" value="1"/>
</dbReference>
<evidence type="ECO:0000256" key="2">
    <source>
        <dbReference type="PROSITE-ProRule" id="PRU00335"/>
    </source>
</evidence>
<dbReference type="InterPro" id="IPR009057">
    <property type="entry name" value="Homeodomain-like_sf"/>
</dbReference>
<dbReference type="RefSeq" id="WP_161837592.1">
    <property type="nucleotide sequence ID" value="NZ_CP048000.1"/>
</dbReference>
<evidence type="ECO:0000259" key="3">
    <source>
        <dbReference type="PROSITE" id="PS50977"/>
    </source>
</evidence>
<name>A0A6P1THR7_9FIRM</name>
<dbReference type="PANTHER" id="PTHR30328:SF54">
    <property type="entry name" value="HTH-TYPE TRANSCRIPTIONAL REPRESSOR SCO4008"/>
    <property type="match status" value="1"/>
</dbReference>
<dbReference type="InterPro" id="IPR050109">
    <property type="entry name" value="HTH-type_TetR-like_transc_reg"/>
</dbReference>
<proteinExistence type="predicted"/>
<evidence type="ECO:0000313" key="4">
    <source>
        <dbReference type="EMBL" id="QHQ60760.1"/>
    </source>
</evidence>
<organism evidence="4 5">
    <name type="scientific">Anaerocolumna sedimenticola</name>
    <dbReference type="NCBI Taxonomy" id="2696063"/>
    <lineage>
        <taxon>Bacteria</taxon>
        <taxon>Bacillati</taxon>
        <taxon>Bacillota</taxon>
        <taxon>Clostridia</taxon>
        <taxon>Lachnospirales</taxon>
        <taxon>Lachnospiraceae</taxon>
        <taxon>Anaerocolumna</taxon>
    </lineage>
</organism>
<dbReference type="GO" id="GO:0006355">
    <property type="term" value="P:regulation of DNA-templated transcription"/>
    <property type="evidence" value="ECO:0007669"/>
    <property type="project" value="UniProtKB-ARBA"/>
</dbReference>
<dbReference type="AlphaFoldDB" id="A0A6P1THR7"/>
<dbReference type="KEGG" id="anr:Ana3638_08235"/>
<feature type="domain" description="HTH tetR-type" evidence="3">
    <location>
        <begin position="4"/>
        <end position="64"/>
    </location>
</feature>
<gene>
    <name evidence="4" type="ORF">Ana3638_08235</name>
</gene>
<keyword evidence="5" id="KW-1185">Reference proteome</keyword>
<dbReference type="InterPro" id="IPR001647">
    <property type="entry name" value="HTH_TetR"/>
</dbReference>
<dbReference type="Pfam" id="PF00440">
    <property type="entry name" value="TetR_N"/>
    <property type="match status" value="1"/>
</dbReference>
<keyword evidence="1 2" id="KW-0238">DNA-binding</keyword>
<reference evidence="4 5" key="1">
    <citation type="submission" date="2020-01" db="EMBL/GenBank/DDBJ databases">
        <title>Genome analysis of Anaerocolumna sp. CBA3638.</title>
        <authorList>
            <person name="Kim J."/>
            <person name="Roh S.W."/>
        </authorList>
    </citation>
    <scope>NUCLEOTIDE SEQUENCE [LARGE SCALE GENOMIC DNA]</scope>
    <source>
        <strain evidence="4 5">CBA3638</strain>
    </source>
</reference>
<dbReference type="SUPFAM" id="SSF46689">
    <property type="entry name" value="Homeodomain-like"/>
    <property type="match status" value="1"/>
</dbReference>
<evidence type="ECO:0000313" key="5">
    <source>
        <dbReference type="Proteomes" id="UP000464314"/>
    </source>
</evidence>
<dbReference type="PRINTS" id="PR00455">
    <property type="entry name" value="HTHTETR"/>
</dbReference>
<dbReference type="Proteomes" id="UP000464314">
    <property type="component" value="Chromosome"/>
</dbReference>
<accession>A0A6P1THR7</accession>
<feature type="DNA-binding region" description="H-T-H motif" evidence="2">
    <location>
        <begin position="27"/>
        <end position="46"/>
    </location>
</feature>
<dbReference type="EMBL" id="CP048000">
    <property type="protein sequence ID" value="QHQ60760.1"/>
    <property type="molecule type" value="Genomic_DNA"/>
</dbReference>
<protein>
    <submittedName>
        <fullName evidence="4">TetR family transcriptional regulator</fullName>
    </submittedName>
</protein>